<dbReference type="InterPro" id="IPR017580">
    <property type="entry name" value="OHCU_decarboxylase-1"/>
</dbReference>
<keyword evidence="6" id="KW-0378">Hydrolase</keyword>
<evidence type="ECO:0000256" key="1">
    <source>
        <dbReference type="ARBA" id="ARBA00001936"/>
    </source>
</evidence>
<keyword evidence="7" id="KW-0464">Manganese</keyword>
<keyword evidence="5" id="KW-0479">Metal-binding</keyword>
<evidence type="ECO:0000259" key="8">
    <source>
        <dbReference type="Pfam" id="PF07687"/>
    </source>
</evidence>
<sequence>MPTIQELNQLDADAFTKALHGIYEHSPWIAQRAASARPFATLAALKLALQAAVDGASDAQQLSLLRAHPELAGKAAIAGELTAESTGEQASSGLDRCTPDEYARLHALNAQYNERFGFPFILAVKGPTGRGLARQSIIDTFVRRLDNAPGDELREALRQVHRIAEIRLNALLGIEPAIGVTVMDWCETLGAISDSDADLTCAYMTPAHQRTAAAIAGWMRDAGMAVHVDAVGNVVGRYAAARPGAPTLTTGSHYDTVRNGGKYDGRLGILLPIALVGRLHERGERLPYDLEVIAFAEEEGVRYRSTFLGSSAVAGGFDPALLDARDTDGVPMREALAAAGHDVAAIPAIARDPAGVLGFVEVHIEQGPVLLERGLPLGVVSAIAGSSRYLVELKGVASHAGTTPMGMRRDAAAAAAEIVLLVERRCNGPASLVGTVGQLEVPAGSVNVVPGACRLSLDIRAADDATRLAAVDEILAGISAICARRGIQEKLYKLLEIDAAPCAPRLMAQLGAAVERAGLPSFALPSGAGHDAMRMARLTEVAMLFVRCGNGGISHNPLETMSADDAEVAGAVMLDFLRNFTPAAAPAGSAS</sequence>
<dbReference type="Pfam" id="PF01546">
    <property type="entry name" value="Peptidase_M20"/>
    <property type="match status" value="1"/>
</dbReference>
<evidence type="ECO:0000256" key="3">
    <source>
        <dbReference type="ARBA" id="ARBA00011738"/>
    </source>
</evidence>
<reference evidence="10 11" key="1">
    <citation type="submission" date="2014-10" db="EMBL/GenBank/DDBJ databases">
        <authorList>
            <person name="Seo M.-J."/>
            <person name="Seok Y.J."/>
            <person name="Cha I.-T."/>
        </authorList>
    </citation>
    <scope>NUCLEOTIDE SEQUENCE [LARGE SCALE GENOMIC DNA]</scope>
    <source>
        <strain evidence="10 11">NEU</strain>
    </source>
</reference>
<dbReference type="SUPFAM" id="SSF53187">
    <property type="entry name" value="Zn-dependent exopeptidases"/>
    <property type="match status" value="1"/>
</dbReference>
<dbReference type="GO" id="GO:0016813">
    <property type="term" value="F:hydrolase activity, acting on carbon-nitrogen (but not peptide) bonds, in linear amidines"/>
    <property type="evidence" value="ECO:0007669"/>
    <property type="project" value="InterPro"/>
</dbReference>
<dbReference type="Proteomes" id="UP000180246">
    <property type="component" value="Unassembled WGS sequence"/>
</dbReference>
<dbReference type="PANTHER" id="PTHR32494">
    <property type="entry name" value="ALLANTOATE DEIMINASE-RELATED"/>
    <property type="match status" value="1"/>
</dbReference>
<dbReference type="EMBL" id="JRYB01000001">
    <property type="protein sequence ID" value="OIJ43714.1"/>
    <property type="molecule type" value="Genomic_DNA"/>
</dbReference>
<dbReference type="Pfam" id="PF07687">
    <property type="entry name" value="M20_dimer"/>
    <property type="match status" value="1"/>
</dbReference>
<name>A0A1S2NG81_9BURK</name>
<evidence type="ECO:0000256" key="2">
    <source>
        <dbReference type="ARBA" id="ARBA00006153"/>
    </source>
</evidence>
<proteinExistence type="inferred from homology"/>
<dbReference type="InterPro" id="IPR002933">
    <property type="entry name" value="Peptidase_M20"/>
</dbReference>
<dbReference type="GO" id="GO:0000255">
    <property type="term" value="P:allantoin metabolic process"/>
    <property type="evidence" value="ECO:0007669"/>
    <property type="project" value="InterPro"/>
</dbReference>
<comment type="caution">
    <text evidence="10">The sequence shown here is derived from an EMBL/GenBank/DDBJ whole genome shotgun (WGS) entry which is preliminary data.</text>
</comment>
<dbReference type="Gene3D" id="3.30.70.360">
    <property type="match status" value="1"/>
</dbReference>
<protein>
    <submittedName>
        <fullName evidence="10">OHCU decarboxylase</fullName>
    </submittedName>
</protein>
<feature type="domain" description="Peptidase M20 dimerisation" evidence="8">
    <location>
        <begin position="385"/>
        <end position="476"/>
    </location>
</feature>
<dbReference type="NCBIfam" id="TIGR03164">
    <property type="entry name" value="UHCUDC"/>
    <property type="match status" value="1"/>
</dbReference>
<dbReference type="SUPFAM" id="SSF55031">
    <property type="entry name" value="Bacterial exopeptidase dimerisation domain"/>
    <property type="match status" value="1"/>
</dbReference>
<dbReference type="InterPro" id="IPR018020">
    <property type="entry name" value="OHCU_decarboxylase"/>
</dbReference>
<dbReference type="Gene3D" id="3.40.630.10">
    <property type="entry name" value="Zn peptidases"/>
    <property type="match status" value="1"/>
</dbReference>
<dbReference type="UniPathway" id="UPA00394">
    <property type="reaction ID" value="UER00652"/>
</dbReference>
<dbReference type="NCBIfam" id="TIGR01879">
    <property type="entry name" value="hydantase"/>
    <property type="match status" value="1"/>
</dbReference>
<dbReference type="InterPro" id="IPR036264">
    <property type="entry name" value="Bact_exopeptidase_dim_dom"/>
</dbReference>
<feature type="domain" description="Oxo-4-hydroxy-4-carboxy-5-ureidoimidazoline decarboxylase" evidence="9">
    <location>
        <begin position="8"/>
        <end position="169"/>
    </location>
</feature>
<dbReference type="CDD" id="cd03884">
    <property type="entry name" value="M20_bAS"/>
    <property type="match status" value="1"/>
</dbReference>
<dbReference type="GO" id="GO:0006144">
    <property type="term" value="P:purine nucleobase metabolic process"/>
    <property type="evidence" value="ECO:0007669"/>
    <property type="project" value="UniProtKB-KW"/>
</dbReference>
<dbReference type="InterPro" id="IPR036778">
    <property type="entry name" value="OHCU_decarboxylase_sf"/>
</dbReference>
<organism evidence="10 11">
    <name type="scientific">Massilia timonae</name>
    <dbReference type="NCBI Taxonomy" id="47229"/>
    <lineage>
        <taxon>Bacteria</taxon>
        <taxon>Pseudomonadati</taxon>
        <taxon>Pseudomonadota</taxon>
        <taxon>Betaproteobacteria</taxon>
        <taxon>Burkholderiales</taxon>
        <taxon>Oxalobacteraceae</taxon>
        <taxon>Telluria group</taxon>
        <taxon>Massilia</taxon>
    </lineage>
</organism>
<keyword evidence="4" id="KW-0659">Purine metabolism</keyword>
<evidence type="ECO:0000256" key="5">
    <source>
        <dbReference type="ARBA" id="ARBA00022723"/>
    </source>
</evidence>
<comment type="cofactor">
    <cofactor evidence="1">
        <name>Mn(2+)</name>
        <dbReference type="ChEBI" id="CHEBI:29035"/>
    </cofactor>
</comment>
<dbReference type="InterPro" id="IPR011650">
    <property type="entry name" value="Peptidase_M20_dimer"/>
</dbReference>
<dbReference type="NCBIfam" id="NF006775">
    <property type="entry name" value="PRK09290.2-5"/>
    <property type="match status" value="1"/>
</dbReference>
<dbReference type="AlphaFoldDB" id="A0A1S2NG81"/>
<dbReference type="RefSeq" id="WP_071360225.1">
    <property type="nucleotide sequence ID" value="NZ_JRYB01000001.1"/>
</dbReference>
<dbReference type="InterPro" id="IPR010158">
    <property type="entry name" value="Amidase_Cbmase"/>
</dbReference>
<dbReference type="Pfam" id="PF09349">
    <property type="entry name" value="OHCU_decarbox"/>
    <property type="match status" value="1"/>
</dbReference>
<evidence type="ECO:0000256" key="6">
    <source>
        <dbReference type="ARBA" id="ARBA00022801"/>
    </source>
</evidence>
<dbReference type="SUPFAM" id="SSF158694">
    <property type="entry name" value="UraD-Like"/>
    <property type="match status" value="1"/>
</dbReference>
<dbReference type="GO" id="GO:0046872">
    <property type="term" value="F:metal ion binding"/>
    <property type="evidence" value="ECO:0007669"/>
    <property type="project" value="UniProtKB-KW"/>
</dbReference>
<evidence type="ECO:0000259" key="9">
    <source>
        <dbReference type="Pfam" id="PF09349"/>
    </source>
</evidence>
<accession>A0A1S2NG81</accession>
<evidence type="ECO:0000256" key="7">
    <source>
        <dbReference type="ARBA" id="ARBA00023211"/>
    </source>
</evidence>
<dbReference type="Gene3D" id="1.10.3330.10">
    <property type="entry name" value="Oxo-4-hydroxy-4-carboxy-5-ureidoimidazoline decarboxylase"/>
    <property type="match status" value="1"/>
</dbReference>
<comment type="subunit">
    <text evidence="3">Homodimer.</text>
</comment>
<evidence type="ECO:0000256" key="4">
    <source>
        <dbReference type="ARBA" id="ARBA00022631"/>
    </source>
</evidence>
<dbReference type="PANTHER" id="PTHR32494:SF19">
    <property type="entry name" value="ALLANTOATE DEIMINASE-RELATED"/>
    <property type="match status" value="1"/>
</dbReference>
<gene>
    <name evidence="10" type="primary">uraD</name>
    <name evidence="10" type="ORF">LO55_383</name>
</gene>
<comment type="similarity">
    <text evidence="2">Belongs to the peptidase M20 family.</text>
</comment>
<dbReference type="GO" id="GO:0019628">
    <property type="term" value="P:urate catabolic process"/>
    <property type="evidence" value="ECO:0007669"/>
    <property type="project" value="UniProtKB-UniPathway"/>
</dbReference>
<evidence type="ECO:0000313" key="10">
    <source>
        <dbReference type="EMBL" id="OIJ43714.1"/>
    </source>
</evidence>
<evidence type="ECO:0000313" key="11">
    <source>
        <dbReference type="Proteomes" id="UP000180246"/>
    </source>
</evidence>